<comment type="catalytic activity">
    <reaction evidence="4">
        <text>holo-[ACP] + malonyl-CoA = malonyl-[ACP] + CoA</text>
        <dbReference type="Rhea" id="RHEA:41792"/>
        <dbReference type="Rhea" id="RHEA-COMP:9623"/>
        <dbReference type="Rhea" id="RHEA-COMP:9685"/>
        <dbReference type="ChEBI" id="CHEBI:57287"/>
        <dbReference type="ChEBI" id="CHEBI:57384"/>
        <dbReference type="ChEBI" id="CHEBI:64479"/>
        <dbReference type="ChEBI" id="CHEBI:78449"/>
        <dbReference type="EC" id="2.3.1.39"/>
    </reaction>
</comment>
<dbReference type="Pfam" id="PF00698">
    <property type="entry name" value="Acyl_transf_1"/>
    <property type="match status" value="1"/>
</dbReference>
<accession>A0A6J6APH2</accession>
<sequence>MLAIIAPGQGAQIPGMLSAWLKDSTLRDTCAAWSDEIGIDLLTLGTSANADQIKDTANAQPLIVAAGLLSFKALGITPSVFAGHSVGEITAASLANIISELDAIKIVHARGFEMAKAAAIAPAGMSAVLGGHRGAVVAAITAAGLVAANENGAGQIVAAGSLEGLEKLAANPPEGSRVRALAVAGAFHTSYMQPAVEPLRALVASTHVHDPIAAILSNKEGAKVTNGREFMDRVVAQIANPVRWDLCMSTLKSMGVTGIIELAPAGTLVGLLKRAEPEIETFALKSPDDLEASHTFAAKHGSN</sequence>
<dbReference type="EC" id="2.3.1.39" evidence="1"/>
<evidence type="ECO:0000256" key="4">
    <source>
        <dbReference type="ARBA" id="ARBA00048462"/>
    </source>
</evidence>
<name>A0A6J6APH2_9ZZZZ</name>
<dbReference type="InterPro" id="IPR014043">
    <property type="entry name" value="Acyl_transferase_dom"/>
</dbReference>
<evidence type="ECO:0000259" key="5">
    <source>
        <dbReference type="SMART" id="SM00827"/>
    </source>
</evidence>
<dbReference type="PANTHER" id="PTHR42681:SF1">
    <property type="entry name" value="MALONYL-COA-ACYL CARRIER PROTEIN TRANSACYLASE, MITOCHONDRIAL"/>
    <property type="match status" value="1"/>
</dbReference>
<reference evidence="6" key="1">
    <citation type="submission" date="2020-05" db="EMBL/GenBank/DDBJ databases">
        <authorList>
            <person name="Chiriac C."/>
            <person name="Salcher M."/>
            <person name="Ghai R."/>
            <person name="Kavagutti S V."/>
        </authorList>
    </citation>
    <scope>NUCLEOTIDE SEQUENCE</scope>
</reference>
<organism evidence="6">
    <name type="scientific">freshwater metagenome</name>
    <dbReference type="NCBI Taxonomy" id="449393"/>
    <lineage>
        <taxon>unclassified sequences</taxon>
        <taxon>metagenomes</taxon>
        <taxon>ecological metagenomes</taxon>
    </lineage>
</organism>
<keyword evidence="3" id="KW-0012">Acyltransferase</keyword>
<dbReference type="AlphaFoldDB" id="A0A6J6APH2"/>
<dbReference type="GO" id="GO:0005829">
    <property type="term" value="C:cytosol"/>
    <property type="evidence" value="ECO:0007669"/>
    <property type="project" value="TreeGrafter"/>
</dbReference>
<evidence type="ECO:0000256" key="2">
    <source>
        <dbReference type="ARBA" id="ARBA00022679"/>
    </source>
</evidence>
<dbReference type="Gene3D" id="3.30.70.250">
    <property type="entry name" value="Malonyl-CoA ACP transacylase, ACP-binding"/>
    <property type="match status" value="1"/>
</dbReference>
<proteinExistence type="predicted"/>
<dbReference type="SUPFAM" id="SSF52151">
    <property type="entry name" value="FabD/lysophospholipase-like"/>
    <property type="match status" value="1"/>
</dbReference>
<evidence type="ECO:0000313" key="6">
    <source>
        <dbReference type="EMBL" id="CAB4372199.1"/>
    </source>
</evidence>
<dbReference type="InterPro" id="IPR001227">
    <property type="entry name" value="Ac_transferase_dom_sf"/>
</dbReference>
<dbReference type="GO" id="GO:0006633">
    <property type="term" value="P:fatty acid biosynthetic process"/>
    <property type="evidence" value="ECO:0007669"/>
    <property type="project" value="TreeGrafter"/>
</dbReference>
<gene>
    <name evidence="6" type="ORF">UFOPK4182_00782</name>
</gene>
<protein>
    <recommendedName>
        <fullName evidence="1">[acyl-carrier-protein] S-malonyltransferase</fullName>
        <ecNumber evidence="1">2.3.1.39</ecNumber>
    </recommendedName>
</protein>
<dbReference type="GO" id="GO:0004314">
    <property type="term" value="F:[acyl-carrier-protein] S-malonyltransferase activity"/>
    <property type="evidence" value="ECO:0007669"/>
    <property type="project" value="UniProtKB-EC"/>
</dbReference>
<dbReference type="SUPFAM" id="SSF55048">
    <property type="entry name" value="Probable ACP-binding domain of malonyl-CoA ACP transacylase"/>
    <property type="match status" value="1"/>
</dbReference>
<dbReference type="SMART" id="SM00827">
    <property type="entry name" value="PKS_AT"/>
    <property type="match status" value="1"/>
</dbReference>
<dbReference type="InterPro" id="IPR050858">
    <property type="entry name" value="Mal-CoA-ACP_Trans/PKS_FabD"/>
</dbReference>
<dbReference type="InterPro" id="IPR016035">
    <property type="entry name" value="Acyl_Trfase/lysoPLipase"/>
</dbReference>
<dbReference type="PANTHER" id="PTHR42681">
    <property type="entry name" value="MALONYL-COA-ACYL CARRIER PROTEIN TRANSACYLASE, MITOCHONDRIAL"/>
    <property type="match status" value="1"/>
</dbReference>
<evidence type="ECO:0000256" key="3">
    <source>
        <dbReference type="ARBA" id="ARBA00023315"/>
    </source>
</evidence>
<feature type="domain" description="Malonyl-CoA:ACP transacylase (MAT)" evidence="5">
    <location>
        <begin position="5"/>
        <end position="300"/>
    </location>
</feature>
<dbReference type="EMBL" id="CAEUNI010000087">
    <property type="protein sequence ID" value="CAB4372199.1"/>
    <property type="molecule type" value="Genomic_DNA"/>
</dbReference>
<keyword evidence="2" id="KW-0808">Transferase</keyword>
<dbReference type="Gene3D" id="3.40.366.10">
    <property type="entry name" value="Malonyl-Coenzyme A Acyl Carrier Protein, domain 2"/>
    <property type="match status" value="1"/>
</dbReference>
<evidence type="ECO:0000256" key="1">
    <source>
        <dbReference type="ARBA" id="ARBA00013258"/>
    </source>
</evidence>
<dbReference type="InterPro" id="IPR016036">
    <property type="entry name" value="Malonyl_transacylase_ACP-bd"/>
</dbReference>